<feature type="compositionally biased region" description="Polar residues" evidence="1">
    <location>
        <begin position="1"/>
        <end position="13"/>
    </location>
</feature>
<keyword evidence="2" id="KW-0472">Membrane</keyword>
<keyword evidence="2" id="KW-0812">Transmembrane</keyword>
<keyword evidence="4" id="KW-1185">Reference proteome</keyword>
<dbReference type="RefSeq" id="WP_188585165.1">
    <property type="nucleotide sequence ID" value="NZ_BMGC01000003.1"/>
</dbReference>
<dbReference type="Proteomes" id="UP000621454">
    <property type="component" value="Unassembled WGS sequence"/>
</dbReference>
<evidence type="ECO:0000256" key="1">
    <source>
        <dbReference type="SAM" id="MobiDB-lite"/>
    </source>
</evidence>
<organism evidence="3 4">
    <name type="scientific">Gordonia jinhuaensis</name>
    <dbReference type="NCBI Taxonomy" id="1517702"/>
    <lineage>
        <taxon>Bacteria</taxon>
        <taxon>Bacillati</taxon>
        <taxon>Actinomycetota</taxon>
        <taxon>Actinomycetes</taxon>
        <taxon>Mycobacteriales</taxon>
        <taxon>Gordoniaceae</taxon>
        <taxon>Gordonia</taxon>
    </lineage>
</organism>
<evidence type="ECO:0000313" key="4">
    <source>
        <dbReference type="Proteomes" id="UP000621454"/>
    </source>
</evidence>
<feature type="region of interest" description="Disordered" evidence="1">
    <location>
        <begin position="1"/>
        <end position="21"/>
    </location>
</feature>
<dbReference type="AlphaFoldDB" id="A0A916SZA6"/>
<reference evidence="3" key="1">
    <citation type="journal article" date="2014" name="Int. J. Syst. Evol. Microbiol.">
        <title>Complete genome sequence of Corynebacterium casei LMG S-19264T (=DSM 44701T), isolated from a smear-ripened cheese.</title>
        <authorList>
            <consortium name="US DOE Joint Genome Institute (JGI-PGF)"/>
            <person name="Walter F."/>
            <person name="Albersmeier A."/>
            <person name="Kalinowski J."/>
            <person name="Ruckert C."/>
        </authorList>
    </citation>
    <scope>NUCLEOTIDE SEQUENCE</scope>
    <source>
        <strain evidence="3">CGMCC 1.12827</strain>
    </source>
</reference>
<reference evidence="3" key="2">
    <citation type="submission" date="2020-09" db="EMBL/GenBank/DDBJ databases">
        <authorList>
            <person name="Sun Q."/>
            <person name="Zhou Y."/>
        </authorList>
    </citation>
    <scope>NUCLEOTIDE SEQUENCE</scope>
    <source>
        <strain evidence="3">CGMCC 1.12827</strain>
    </source>
</reference>
<gene>
    <name evidence="3" type="ORF">GCM10011489_06720</name>
</gene>
<sequence>MDISGATNTNTPTEGAGPPAASTPVRVWRVLAMVASLAALSTGLVLIAVTAG</sequence>
<proteinExistence type="predicted"/>
<protein>
    <submittedName>
        <fullName evidence="3">Uncharacterized protein</fullName>
    </submittedName>
</protein>
<keyword evidence="2" id="KW-1133">Transmembrane helix</keyword>
<dbReference type="EMBL" id="BMGC01000003">
    <property type="protein sequence ID" value="GGB21211.1"/>
    <property type="molecule type" value="Genomic_DNA"/>
</dbReference>
<comment type="caution">
    <text evidence="3">The sequence shown here is derived from an EMBL/GenBank/DDBJ whole genome shotgun (WGS) entry which is preliminary data.</text>
</comment>
<feature type="transmembrane region" description="Helical" evidence="2">
    <location>
        <begin position="27"/>
        <end position="49"/>
    </location>
</feature>
<evidence type="ECO:0000256" key="2">
    <source>
        <dbReference type="SAM" id="Phobius"/>
    </source>
</evidence>
<evidence type="ECO:0000313" key="3">
    <source>
        <dbReference type="EMBL" id="GGB21211.1"/>
    </source>
</evidence>
<name>A0A916SZA6_9ACTN</name>
<accession>A0A916SZA6</accession>